<feature type="domain" description="Thioredoxin" evidence="9">
    <location>
        <begin position="7"/>
        <end position="175"/>
    </location>
</feature>
<keyword evidence="3 7" id="KW-0575">Peroxidase</keyword>
<dbReference type="GO" id="GO:0045454">
    <property type="term" value="P:cell redox homeostasis"/>
    <property type="evidence" value="ECO:0007669"/>
    <property type="project" value="TreeGrafter"/>
</dbReference>
<dbReference type="InterPro" id="IPR024706">
    <property type="entry name" value="Peroxiredoxin_AhpC-typ"/>
</dbReference>
<keyword evidence="7" id="KW-0676">Redox-active center</keyword>
<dbReference type="GO" id="GO:0008379">
    <property type="term" value="F:thioredoxin peroxidase activity"/>
    <property type="evidence" value="ECO:0007669"/>
    <property type="project" value="TreeGrafter"/>
</dbReference>
<protein>
    <recommendedName>
        <fullName evidence="2">thioredoxin-dependent peroxiredoxin</fullName>
        <ecNumber evidence="2">1.11.1.24</ecNumber>
    </recommendedName>
</protein>
<reference evidence="11" key="1">
    <citation type="submission" date="2016-11" db="UniProtKB">
        <authorList>
            <consortium name="WormBaseParasite"/>
        </authorList>
    </citation>
    <scope>IDENTIFICATION</scope>
</reference>
<dbReference type="PIRSF" id="PIRSF000239">
    <property type="entry name" value="AHPC"/>
    <property type="match status" value="1"/>
</dbReference>
<dbReference type="GO" id="GO:0005829">
    <property type="term" value="C:cytosol"/>
    <property type="evidence" value="ECO:0007669"/>
    <property type="project" value="TreeGrafter"/>
</dbReference>
<evidence type="ECO:0000256" key="4">
    <source>
        <dbReference type="ARBA" id="ARBA00022862"/>
    </source>
</evidence>
<dbReference type="InterPro" id="IPR000866">
    <property type="entry name" value="AhpC/TSA"/>
</dbReference>
<evidence type="ECO:0000256" key="3">
    <source>
        <dbReference type="ARBA" id="ARBA00022559"/>
    </source>
</evidence>
<keyword evidence="5 7" id="KW-0560">Oxidoreductase</keyword>
<dbReference type="InterPro" id="IPR036249">
    <property type="entry name" value="Thioredoxin-like_sf"/>
</dbReference>
<evidence type="ECO:0000259" key="9">
    <source>
        <dbReference type="PROSITE" id="PS51352"/>
    </source>
</evidence>
<evidence type="ECO:0000256" key="8">
    <source>
        <dbReference type="PIRSR" id="PIRSR000239-1"/>
    </source>
</evidence>
<accession>A0A1I8H3V9</accession>
<dbReference type="Gene3D" id="3.40.30.10">
    <property type="entry name" value="Glutaredoxin"/>
    <property type="match status" value="1"/>
</dbReference>
<dbReference type="Pfam" id="PF10417">
    <property type="entry name" value="1-cysPrx_C"/>
    <property type="match status" value="1"/>
</dbReference>
<name>A0A1I8H3V9_9PLAT</name>
<evidence type="ECO:0000256" key="6">
    <source>
        <dbReference type="ARBA" id="ARBA00049091"/>
    </source>
</evidence>
<evidence type="ECO:0000256" key="5">
    <source>
        <dbReference type="ARBA" id="ARBA00023002"/>
    </source>
</evidence>
<comment type="catalytic activity">
    <reaction evidence="6">
        <text>a hydroperoxide + [thioredoxin]-dithiol = an alcohol + [thioredoxin]-disulfide + H2O</text>
        <dbReference type="Rhea" id="RHEA:62620"/>
        <dbReference type="Rhea" id="RHEA-COMP:10698"/>
        <dbReference type="Rhea" id="RHEA-COMP:10700"/>
        <dbReference type="ChEBI" id="CHEBI:15377"/>
        <dbReference type="ChEBI" id="CHEBI:29950"/>
        <dbReference type="ChEBI" id="CHEBI:30879"/>
        <dbReference type="ChEBI" id="CHEBI:35924"/>
        <dbReference type="ChEBI" id="CHEBI:50058"/>
        <dbReference type="EC" id="1.11.1.24"/>
    </reaction>
</comment>
<dbReference type="PANTHER" id="PTHR10681:SF128">
    <property type="entry name" value="THIOREDOXIN-DEPENDENT PEROXIDE REDUCTASE, MITOCHONDRIAL"/>
    <property type="match status" value="1"/>
</dbReference>
<dbReference type="PROSITE" id="PS51352">
    <property type="entry name" value="THIOREDOXIN_2"/>
    <property type="match status" value="1"/>
</dbReference>
<dbReference type="GO" id="GO:0006979">
    <property type="term" value="P:response to oxidative stress"/>
    <property type="evidence" value="ECO:0007669"/>
    <property type="project" value="TreeGrafter"/>
</dbReference>
<evidence type="ECO:0000256" key="1">
    <source>
        <dbReference type="ARBA" id="ARBA00009796"/>
    </source>
</evidence>
<dbReference type="PANTHER" id="PTHR10681">
    <property type="entry name" value="THIOREDOXIN PEROXIDASE"/>
    <property type="match status" value="1"/>
</dbReference>
<dbReference type="AlphaFoldDB" id="A0A1I8H3V9"/>
<feature type="active site" description="Cysteine sulfenic acid (-SOH) intermediate; for peroxidase activity" evidence="8">
    <location>
        <position position="58"/>
    </location>
</feature>
<dbReference type="Pfam" id="PF00578">
    <property type="entry name" value="AhpC-TSA"/>
    <property type="match status" value="1"/>
</dbReference>
<comment type="function">
    <text evidence="7">Thiol-specific peroxidase that catalyzes the reduction of hydrogen peroxide and organic hydroperoxides to water and alcohols, respectively.</text>
</comment>
<dbReference type="EC" id="1.11.1.24" evidence="2"/>
<dbReference type="InterPro" id="IPR019479">
    <property type="entry name" value="Peroxiredoxin_C"/>
</dbReference>
<comment type="similarity">
    <text evidence="1">Belongs to the peroxiredoxin family. AhpC/Prx1 subfamily.</text>
</comment>
<keyword evidence="10" id="KW-1185">Reference proteome</keyword>
<evidence type="ECO:0000256" key="2">
    <source>
        <dbReference type="ARBA" id="ARBA00013017"/>
    </source>
</evidence>
<dbReference type="Proteomes" id="UP000095280">
    <property type="component" value="Unplaced"/>
</dbReference>
<sequence length="211" mass="23176">MPGQEAVCIGDCVPDLAGTAILGDDVGDLNLQAYKSTNHYLVVIFVPSTKRSPRQPSCFAELAQMGEEMVKELHEKFKTYVVGVVDATPEQVGAWMAEEGVEGKSRCLSYPVICDPCGEFSSVFGMWQRGSSGGGLFRGHVIVNETGRLRHVTINHPEISRNQHELFRLVAAFKHTDVHGEVCPAEWKPGDATIIPDAVGSQEFFRKKWGT</sequence>
<dbReference type="InterPro" id="IPR050217">
    <property type="entry name" value="Peroxiredoxin"/>
</dbReference>
<dbReference type="GO" id="GO:0033554">
    <property type="term" value="P:cellular response to stress"/>
    <property type="evidence" value="ECO:0007669"/>
    <property type="project" value="TreeGrafter"/>
</dbReference>
<dbReference type="GO" id="GO:0042744">
    <property type="term" value="P:hydrogen peroxide catabolic process"/>
    <property type="evidence" value="ECO:0007669"/>
    <property type="project" value="TreeGrafter"/>
</dbReference>
<dbReference type="SUPFAM" id="SSF52833">
    <property type="entry name" value="Thioredoxin-like"/>
    <property type="match status" value="1"/>
</dbReference>
<dbReference type="InterPro" id="IPR013766">
    <property type="entry name" value="Thioredoxin_domain"/>
</dbReference>
<organism evidence="10 11">
    <name type="scientific">Macrostomum lignano</name>
    <dbReference type="NCBI Taxonomy" id="282301"/>
    <lineage>
        <taxon>Eukaryota</taxon>
        <taxon>Metazoa</taxon>
        <taxon>Spiralia</taxon>
        <taxon>Lophotrochozoa</taxon>
        <taxon>Platyhelminthes</taxon>
        <taxon>Rhabditophora</taxon>
        <taxon>Macrostomorpha</taxon>
        <taxon>Macrostomida</taxon>
        <taxon>Macrostomidae</taxon>
        <taxon>Macrostomum</taxon>
    </lineage>
</organism>
<evidence type="ECO:0000313" key="10">
    <source>
        <dbReference type="Proteomes" id="UP000095280"/>
    </source>
</evidence>
<dbReference type="WBParaSite" id="maker-uti_cns_0004334-snap-gene-0.4-mRNA-1">
    <property type="protein sequence ID" value="maker-uti_cns_0004334-snap-gene-0.4-mRNA-1"/>
    <property type="gene ID" value="maker-uti_cns_0004334-snap-gene-0.4"/>
</dbReference>
<proteinExistence type="inferred from homology"/>
<evidence type="ECO:0000313" key="11">
    <source>
        <dbReference type="WBParaSite" id="maker-uti_cns_0004334-snap-gene-0.4-mRNA-1"/>
    </source>
</evidence>
<keyword evidence="4 7" id="KW-0049">Antioxidant</keyword>
<evidence type="ECO:0000256" key="7">
    <source>
        <dbReference type="PIRNR" id="PIRNR000239"/>
    </source>
</evidence>